<dbReference type="Pfam" id="PF01381">
    <property type="entry name" value="HTH_3"/>
    <property type="match status" value="1"/>
</dbReference>
<feature type="domain" description="HTH cro/C1-type" evidence="2">
    <location>
        <begin position="4"/>
        <end position="58"/>
    </location>
</feature>
<evidence type="ECO:0000256" key="1">
    <source>
        <dbReference type="ARBA" id="ARBA00023125"/>
    </source>
</evidence>
<dbReference type="SUPFAM" id="SSF47413">
    <property type="entry name" value="lambda repressor-like DNA-binding domains"/>
    <property type="match status" value="1"/>
</dbReference>
<dbReference type="PANTHER" id="PTHR46558:SF14">
    <property type="entry name" value="HTH-TYPE TRANSCRIPTIONAL REGULATOR ANSR"/>
    <property type="match status" value="1"/>
</dbReference>
<proteinExistence type="predicted"/>
<dbReference type="CDD" id="cd00093">
    <property type="entry name" value="HTH_XRE"/>
    <property type="match status" value="1"/>
</dbReference>
<gene>
    <name evidence="3" type="ORF">SAMN02745691_01033</name>
</gene>
<keyword evidence="4" id="KW-1185">Reference proteome</keyword>
<dbReference type="SMART" id="SM00530">
    <property type="entry name" value="HTH_XRE"/>
    <property type="match status" value="1"/>
</dbReference>
<accession>A0A1M6F2F7</accession>
<dbReference type="Gene3D" id="1.10.260.40">
    <property type="entry name" value="lambda repressor-like DNA-binding domains"/>
    <property type="match status" value="1"/>
</dbReference>
<reference evidence="3 4" key="1">
    <citation type="submission" date="2016-11" db="EMBL/GenBank/DDBJ databases">
        <authorList>
            <person name="Jaros S."/>
            <person name="Januszkiewicz K."/>
            <person name="Wedrychowicz H."/>
        </authorList>
    </citation>
    <scope>NUCLEOTIDE SEQUENCE [LARGE SCALE GENOMIC DNA]</scope>
    <source>
        <strain evidence="3 4">DSM 15970</strain>
    </source>
</reference>
<name>A0A1M6F2F7_9FIRM</name>
<dbReference type="AlphaFoldDB" id="A0A1M6F2F7"/>
<dbReference type="PROSITE" id="PS50943">
    <property type="entry name" value="HTH_CROC1"/>
    <property type="match status" value="1"/>
</dbReference>
<protein>
    <submittedName>
        <fullName evidence="3">DNA-binding transcriptional regulator, XRE-family HTH domain</fullName>
    </submittedName>
</protein>
<evidence type="ECO:0000313" key="4">
    <source>
        <dbReference type="Proteomes" id="UP000184342"/>
    </source>
</evidence>
<dbReference type="EMBL" id="FQYT01000009">
    <property type="protein sequence ID" value="SHI91898.1"/>
    <property type="molecule type" value="Genomic_DNA"/>
</dbReference>
<organism evidence="3 4">
    <name type="scientific">Parasporobacterium paucivorans DSM 15970</name>
    <dbReference type="NCBI Taxonomy" id="1122934"/>
    <lineage>
        <taxon>Bacteria</taxon>
        <taxon>Bacillati</taxon>
        <taxon>Bacillota</taxon>
        <taxon>Clostridia</taxon>
        <taxon>Lachnospirales</taxon>
        <taxon>Lachnospiraceae</taxon>
        <taxon>Parasporobacterium</taxon>
    </lineage>
</organism>
<dbReference type="STRING" id="1122934.SAMN02745691_01033"/>
<dbReference type="InterPro" id="IPR001387">
    <property type="entry name" value="Cro/C1-type_HTH"/>
</dbReference>
<dbReference type="OrthoDB" id="9801008at2"/>
<keyword evidence="1 3" id="KW-0238">DNA-binding</keyword>
<dbReference type="Proteomes" id="UP000184342">
    <property type="component" value="Unassembled WGS sequence"/>
</dbReference>
<sequence>MLNLKKARLGRNLTQDELADMLGVTVRTYQYIEHGKRKPSYDVIIKLQDIFKQDITNLLSEVDN</sequence>
<dbReference type="PANTHER" id="PTHR46558">
    <property type="entry name" value="TRACRIPTIONAL REGULATORY PROTEIN-RELATED-RELATED"/>
    <property type="match status" value="1"/>
</dbReference>
<dbReference type="InterPro" id="IPR010982">
    <property type="entry name" value="Lambda_DNA-bd_dom_sf"/>
</dbReference>
<dbReference type="GO" id="GO:0003677">
    <property type="term" value="F:DNA binding"/>
    <property type="evidence" value="ECO:0007669"/>
    <property type="project" value="UniProtKB-KW"/>
</dbReference>
<evidence type="ECO:0000313" key="3">
    <source>
        <dbReference type="EMBL" id="SHI91898.1"/>
    </source>
</evidence>
<evidence type="ECO:0000259" key="2">
    <source>
        <dbReference type="PROSITE" id="PS50943"/>
    </source>
</evidence>